<keyword evidence="3" id="KW-1185">Reference proteome</keyword>
<sequence>MSSETKVVSDTSVPLYQVDDTNKLQCSTPTSSTIHLFTKSILTSNKQQIIGDLNSESTTQQHPIEPGNIHCSRLASDLNQASTVYFINKSKLFKIKYELPSSEVNVWKPTKNAKLPYPLLISDIDVTKIYQSTLDVNFQGIEIDKNRIGLTDDMGNIYILNNTFSTSNNEEDDEETDNSSKKRKVDEKSTIQCVYNNIDTIKYHVKGHTSLKFHPTNEAVIIKSTFETKNVSIFDINNQKSIFSVNTMQNPTKLHTFEIPQSNNTLLAIGEYNNVSIWDFRTNKPVNRLTRTRGIVYDMDITTNVKCGKNNSNALLGVIGSDRTVYMYDTMKWSPIHKWQNCLKYAPSYLSFSNINKELCYVAGFDNSEFKCGNFVDQKQQRKGRGHGLYADNRWIGMTKPNAQDTIVGISMNGSLYVIEHPHRMAPNLNDLVPSTEAQDVMDE</sequence>
<dbReference type="PANTHER" id="PTHR47467:SF1">
    <property type="entry name" value="WD40 REPEAT-CONTAINING PROTEIN"/>
    <property type="match status" value="1"/>
</dbReference>
<dbReference type="InterPro" id="IPR036322">
    <property type="entry name" value="WD40_repeat_dom_sf"/>
</dbReference>
<dbReference type="SUPFAM" id="SSF50978">
    <property type="entry name" value="WD40 repeat-like"/>
    <property type="match status" value="1"/>
</dbReference>
<gene>
    <name evidence="2" type="ORF">NAEGRDRAFT_46398</name>
</gene>
<evidence type="ECO:0000313" key="2">
    <source>
        <dbReference type="EMBL" id="EFC48644.1"/>
    </source>
</evidence>
<name>D2V3I8_NAEGR</name>
<dbReference type="Proteomes" id="UP000006671">
    <property type="component" value="Unassembled WGS sequence"/>
</dbReference>
<dbReference type="EMBL" id="GG738850">
    <property type="protein sequence ID" value="EFC48644.1"/>
    <property type="molecule type" value="Genomic_DNA"/>
</dbReference>
<dbReference type="AlphaFoldDB" id="D2V3I8"/>
<dbReference type="OrthoDB" id="1879717at2759"/>
<reference evidence="2 3" key="1">
    <citation type="journal article" date="2010" name="Cell">
        <title>The genome of Naegleria gruberi illuminates early eukaryotic versatility.</title>
        <authorList>
            <person name="Fritz-Laylin L.K."/>
            <person name="Prochnik S.E."/>
            <person name="Ginger M.L."/>
            <person name="Dacks J.B."/>
            <person name="Carpenter M.L."/>
            <person name="Field M.C."/>
            <person name="Kuo A."/>
            <person name="Paredez A."/>
            <person name="Chapman J."/>
            <person name="Pham J."/>
            <person name="Shu S."/>
            <person name="Neupane R."/>
            <person name="Cipriano M."/>
            <person name="Mancuso J."/>
            <person name="Tu H."/>
            <person name="Salamov A."/>
            <person name="Lindquist E."/>
            <person name="Shapiro H."/>
            <person name="Lucas S."/>
            <person name="Grigoriev I.V."/>
            <person name="Cande W.Z."/>
            <person name="Fulton C."/>
            <person name="Rokhsar D.S."/>
            <person name="Dawson S.C."/>
        </authorList>
    </citation>
    <scope>NUCLEOTIDE SEQUENCE [LARGE SCALE GENOMIC DNA]</scope>
    <source>
        <strain evidence="2 3">NEG-M</strain>
    </source>
</reference>
<dbReference type="GeneID" id="8852364"/>
<dbReference type="Gene3D" id="2.130.10.10">
    <property type="entry name" value="YVTN repeat-like/Quinoprotein amine dehydrogenase"/>
    <property type="match status" value="1"/>
</dbReference>
<dbReference type="OMA" id="IGEYNNV"/>
<evidence type="ECO:0000256" key="1">
    <source>
        <dbReference type="SAM" id="MobiDB-lite"/>
    </source>
</evidence>
<evidence type="ECO:0000313" key="3">
    <source>
        <dbReference type="Proteomes" id="UP000006671"/>
    </source>
</evidence>
<dbReference type="InParanoid" id="D2V3I8"/>
<protein>
    <submittedName>
        <fullName evidence="2">Predicted protein</fullName>
    </submittedName>
</protein>
<dbReference type="PANTHER" id="PTHR47467">
    <property type="entry name" value="OS01G0867200 PROTEIN"/>
    <property type="match status" value="1"/>
</dbReference>
<organism evidence="3">
    <name type="scientific">Naegleria gruberi</name>
    <name type="common">Amoeba</name>
    <dbReference type="NCBI Taxonomy" id="5762"/>
    <lineage>
        <taxon>Eukaryota</taxon>
        <taxon>Discoba</taxon>
        <taxon>Heterolobosea</taxon>
        <taxon>Tetramitia</taxon>
        <taxon>Eutetramitia</taxon>
        <taxon>Vahlkampfiidae</taxon>
        <taxon>Naegleria</taxon>
    </lineage>
</organism>
<dbReference type="KEGG" id="ngr:NAEGRDRAFT_46398"/>
<dbReference type="RefSeq" id="XP_002681388.1">
    <property type="nucleotide sequence ID" value="XM_002681342.1"/>
</dbReference>
<feature type="region of interest" description="Disordered" evidence="1">
    <location>
        <begin position="165"/>
        <end position="184"/>
    </location>
</feature>
<dbReference type="STRING" id="5762.D2V3I8"/>
<dbReference type="InterPro" id="IPR015943">
    <property type="entry name" value="WD40/YVTN_repeat-like_dom_sf"/>
</dbReference>
<proteinExistence type="predicted"/>
<dbReference type="eggNOG" id="ENOG502QVYF">
    <property type="taxonomic scope" value="Eukaryota"/>
</dbReference>
<dbReference type="VEuPathDB" id="AmoebaDB:NAEGRDRAFT_46398"/>
<accession>D2V3I8</accession>